<comment type="caution">
    <text evidence="7">The sequence shown here is derived from an EMBL/GenBank/DDBJ whole genome shotgun (WGS) entry which is preliminary data.</text>
</comment>
<evidence type="ECO:0000256" key="3">
    <source>
        <dbReference type="ARBA" id="ARBA00022989"/>
    </source>
</evidence>
<evidence type="ECO:0000313" key="7">
    <source>
        <dbReference type="EMBL" id="GAG25766.1"/>
    </source>
</evidence>
<accession>X0XLA7</accession>
<dbReference type="InterPro" id="IPR013525">
    <property type="entry name" value="ABC2_TM"/>
</dbReference>
<dbReference type="GO" id="GO:0140359">
    <property type="term" value="F:ABC-type transporter activity"/>
    <property type="evidence" value="ECO:0007669"/>
    <property type="project" value="InterPro"/>
</dbReference>
<dbReference type="AlphaFoldDB" id="X0XLA7"/>
<gene>
    <name evidence="7" type="ORF">S01H1_57349</name>
</gene>
<evidence type="ECO:0000256" key="5">
    <source>
        <dbReference type="SAM" id="Phobius"/>
    </source>
</evidence>
<keyword evidence="2 5" id="KW-0812">Transmembrane</keyword>
<protein>
    <recommendedName>
        <fullName evidence="6">ABC-2 type transporter transmembrane domain-containing protein</fullName>
    </recommendedName>
</protein>
<dbReference type="EMBL" id="BARS01037394">
    <property type="protein sequence ID" value="GAG25766.1"/>
    <property type="molecule type" value="Genomic_DNA"/>
</dbReference>
<feature type="transmembrane region" description="Helical" evidence="5">
    <location>
        <begin position="237"/>
        <end position="255"/>
    </location>
</feature>
<feature type="transmembrane region" description="Helical" evidence="5">
    <location>
        <begin position="112"/>
        <end position="138"/>
    </location>
</feature>
<sequence length="256" mass="27880">SDQTDQGLIKLIPFASREDATQALVRRDVSEYIIISSDYTSSGTIQRYTLAKELGIPSITAYFIESFLTWNLLKDDVSPEIITSIVSPLKLEVTRLDENGDIAQEQGNIGNIIIPFIFAFLLSMAFMFGTNSLISGLGEEKESRLIQVLLSSVSVRQLLIAKVLALGAAGLLQVLIWLISAPLLLSLASSSFGGFLSDIQIPPNFLVLGIVYFILGYLLFAVLSVGLGGISSSTTEAHNLSMFYILAGFIPLWFFA</sequence>
<evidence type="ECO:0000256" key="1">
    <source>
        <dbReference type="ARBA" id="ARBA00004141"/>
    </source>
</evidence>
<reference evidence="7" key="1">
    <citation type="journal article" date="2014" name="Front. Microbiol.">
        <title>High frequency of phylogenetically diverse reductive dehalogenase-homologous genes in deep subseafloor sedimentary metagenomes.</title>
        <authorList>
            <person name="Kawai M."/>
            <person name="Futagami T."/>
            <person name="Toyoda A."/>
            <person name="Takaki Y."/>
            <person name="Nishi S."/>
            <person name="Hori S."/>
            <person name="Arai W."/>
            <person name="Tsubouchi T."/>
            <person name="Morono Y."/>
            <person name="Uchiyama I."/>
            <person name="Ito T."/>
            <person name="Fujiyama A."/>
            <person name="Inagaki F."/>
            <person name="Takami H."/>
        </authorList>
    </citation>
    <scope>NUCLEOTIDE SEQUENCE</scope>
    <source>
        <strain evidence="7">Expedition CK06-06</strain>
    </source>
</reference>
<dbReference type="GO" id="GO:0016020">
    <property type="term" value="C:membrane"/>
    <property type="evidence" value="ECO:0007669"/>
    <property type="project" value="UniProtKB-SubCell"/>
</dbReference>
<evidence type="ECO:0000259" key="6">
    <source>
        <dbReference type="Pfam" id="PF12698"/>
    </source>
</evidence>
<organism evidence="7">
    <name type="scientific">marine sediment metagenome</name>
    <dbReference type="NCBI Taxonomy" id="412755"/>
    <lineage>
        <taxon>unclassified sequences</taxon>
        <taxon>metagenomes</taxon>
        <taxon>ecological metagenomes</taxon>
    </lineage>
</organism>
<feature type="non-terminal residue" evidence="7">
    <location>
        <position position="256"/>
    </location>
</feature>
<dbReference type="Pfam" id="PF12698">
    <property type="entry name" value="ABC2_membrane_3"/>
    <property type="match status" value="1"/>
</dbReference>
<proteinExistence type="predicted"/>
<feature type="transmembrane region" description="Helical" evidence="5">
    <location>
        <begin position="159"/>
        <end position="185"/>
    </location>
</feature>
<evidence type="ECO:0000256" key="2">
    <source>
        <dbReference type="ARBA" id="ARBA00022692"/>
    </source>
</evidence>
<feature type="non-terminal residue" evidence="7">
    <location>
        <position position="1"/>
    </location>
</feature>
<comment type="subcellular location">
    <subcellularLocation>
        <location evidence="1">Membrane</location>
        <topology evidence="1">Multi-pass membrane protein</topology>
    </subcellularLocation>
</comment>
<keyword evidence="4 5" id="KW-0472">Membrane</keyword>
<evidence type="ECO:0000256" key="4">
    <source>
        <dbReference type="ARBA" id="ARBA00023136"/>
    </source>
</evidence>
<feature type="transmembrane region" description="Helical" evidence="5">
    <location>
        <begin position="205"/>
        <end position="230"/>
    </location>
</feature>
<name>X0XLA7_9ZZZZ</name>
<keyword evidence="3 5" id="KW-1133">Transmembrane helix</keyword>
<feature type="domain" description="ABC-2 type transporter transmembrane" evidence="6">
    <location>
        <begin position="9"/>
        <end position="253"/>
    </location>
</feature>